<evidence type="ECO:0000256" key="5">
    <source>
        <dbReference type="ARBA" id="ARBA00022729"/>
    </source>
</evidence>
<keyword evidence="4 13" id="KW-0812">Transmembrane</keyword>
<dbReference type="GeneID" id="113207308"/>
<dbReference type="AlphaFoldDB" id="A0A6J1SJT9"/>
<sequence length="292" mass="32043">MQKLLLLVLLVLPAVLFTVNGGNKLVAYAQDDDEELVDVEEADTAVKDEGVTDGDDDTGPKASPDAETTILFVNPVTVPGSSLDLPAGRIAEFLVGFSNKGKQDMTLELIDASFRYAMDYNFYMQNFSTIAYQQVVKPSHESTIMYSFIPADTFAGRPFGFTVNLHYKDAAGVIYRQAVFNETVNVIEIEEGLDGETFFLYLFLAACVVLLLVAGQQFLYSVGRGSRGGRSGGRKNPAVETGTNNPNDVDYDWLPRETLNSINKSPKAPKMSPRSQKTSPRTRKAKRAQGDD</sequence>
<keyword evidence="8 13" id="KW-0472">Membrane</keyword>
<name>A0A6J1SJT9_FRAOC</name>
<comment type="subunit">
    <text evidence="10">Heterotetramer of TRAP-alpha, TRAP-beta, TRAP-delta and TRAP-gamma. Interacts with palmitoylated calnexin (CALX), the interaction is required for efficient folding of glycosylated proteins.</text>
</comment>
<comment type="subcellular location">
    <subcellularLocation>
        <location evidence="1">Endoplasmic reticulum membrane</location>
        <topology evidence="1">Single-pass type I membrane protein</topology>
    </subcellularLocation>
</comment>
<evidence type="ECO:0000256" key="4">
    <source>
        <dbReference type="ARBA" id="ARBA00022692"/>
    </source>
</evidence>
<evidence type="ECO:0000313" key="15">
    <source>
        <dbReference type="Proteomes" id="UP000504606"/>
    </source>
</evidence>
<dbReference type="PANTHER" id="PTHR12924">
    <property type="entry name" value="TRANSLOCON-ASSOCIATED PROTEIN, ALPHA SUBUNIT"/>
    <property type="match status" value="1"/>
</dbReference>
<evidence type="ECO:0000256" key="3">
    <source>
        <dbReference type="ARBA" id="ARBA00020280"/>
    </source>
</evidence>
<organism evidence="15 16">
    <name type="scientific">Frankliniella occidentalis</name>
    <name type="common">Western flower thrips</name>
    <name type="synonym">Euthrips occidentalis</name>
    <dbReference type="NCBI Taxonomy" id="133901"/>
    <lineage>
        <taxon>Eukaryota</taxon>
        <taxon>Metazoa</taxon>
        <taxon>Ecdysozoa</taxon>
        <taxon>Arthropoda</taxon>
        <taxon>Hexapoda</taxon>
        <taxon>Insecta</taxon>
        <taxon>Pterygota</taxon>
        <taxon>Neoptera</taxon>
        <taxon>Paraneoptera</taxon>
        <taxon>Thysanoptera</taxon>
        <taxon>Terebrantia</taxon>
        <taxon>Thripoidea</taxon>
        <taxon>Thripidae</taxon>
        <taxon>Frankliniella</taxon>
    </lineage>
</organism>
<dbReference type="PANTHER" id="PTHR12924:SF0">
    <property type="entry name" value="TRANSLOCON-ASSOCIATED PROTEIN SUBUNIT ALPHA"/>
    <property type="match status" value="1"/>
</dbReference>
<dbReference type="Pfam" id="PF03896">
    <property type="entry name" value="TRAP_alpha"/>
    <property type="match status" value="1"/>
</dbReference>
<feature type="region of interest" description="Disordered" evidence="12">
    <location>
        <begin position="43"/>
        <end position="65"/>
    </location>
</feature>
<evidence type="ECO:0000256" key="6">
    <source>
        <dbReference type="ARBA" id="ARBA00022824"/>
    </source>
</evidence>
<evidence type="ECO:0000256" key="1">
    <source>
        <dbReference type="ARBA" id="ARBA00004115"/>
    </source>
</evidence>
<evidence type="ECO:0000256" key="9">
    <source>
        <dbReference type="ARBA" id="ARBA00025620"/>
    </source>
</evidence>
<evidence type="ECO:0000256" key="12">
    <source>
        <dbReference type="SAM" id="MobiDB-lite"/>
    </source>
</evidence>
<keyword evidence="15" id="KW-1185">Reference proteome</keyword>
<evidence type="ECO:0000256" key="13">
    <source>
        <dbReference type="SAM" id="Phobius"/>
    </source>
</evidence>
<dbReference type="KEGG" id="foc:113207308"/>
<keyword evidence="6" id="KW-0256">Endoplasmic reticulum</keyword>
<feature type="chain" id="PRO_5026998150" description="Translocon-associated protein subunit alpha" evidence="14">
    <location>
        <begin position="22"/>
        <end position="292"/>
    </location>
</feature>
<reference evidence="16" key="1">
    <citation type="submission" date="2025-08" db="UniProtKB">
        <authorList>
            <consortium name="RefSeq"/>
        </authorList>
    </citation>
    <scope>IDENTIFICATION</scope>
    <source>
        <tissue evidence="16">Whole organism</tissue>
    </source>
</reference>
<dbReference type="RefSeq" id="XP_026279605.1">
    <property type="nucleotide sequence ID" value="XM_026423820.2"/>
</dbReference>
<feature type="signal peptide" evidence="14">
    <location>
        <begin position="1"/>
        <end position="21"/>
    </location>
</feature>
<comment type="similarity">
    <text evidence="2">Belongs to the TRAP-alpha family.</text>
</comment>
<feature type="region of interest" description="Disordered" evidence="12">
    <location>
        <begin position="225"/>
        <end position="292"/>
    </location>
</feature>
<feature type="transmembrane region" description="Helical" evidence="13">
    <location>
        <begin position="198"/>
        <end position="220"/>
    </location>
</feature>
<dbReference type="GO" id="GO:0005789">
    <property type="term" value="C:endoplasmic reticulum membrane"/>
    <property type="evidence" value="ECO:0007669"/>
    <property type="project" value="UniProtKB-SubCell"/>
</dbReference>
<evidence type="ECO:0000256" key="11">
    <source>
        <dbReference type="ARBA" id="ARBA00031071"/>
    </source>
</evidence>
<keyword evidence="7 13" id="KW-1133">Transmembrane helix</keyword>
<feature type="compositionally biased region" description="Basic residues" evidence="12">
    <location>
        <begin position="280"/>
        <end position="292"/>
    </location>
</feature>
<evidence type="ECO:0000256" key="7">
    <source>
        <dbReference type="ARBA" id="ARBA00022989"/>
    </source>
</evidence>
<dbReference type="InterPro" id="IPR005595">
    <property type="entry name" value="TRAP_alpha"/>
</dbReference>
<evidence type="ECO:0000256" key="8">
    <source>
        <dbReference type="ARBA" id="ARBA00023136"/>
    </source>
</evidence>
<gene>
    <name evidence="16" type="primary">LOC113207308</name>
</gene>
<comment type="function">
    <text evidence="9">TRAP proteins are part of a complex whose function is to bind calcium to the ER membrane and thereby regulate the retention of ER resident proteins. May be involved in the recycling of the translocation apparatus after completion of the translocation process or may function as a membrane-bound chaperone facilitating folding of translocated proteins.</text>
</comment>
<protein>
    <recommendedName>
        <fullName evidence="3">Translocon-associated protein subunit alpha</fullName>
    </recommendedName>
    <alternativeName>
        <fullName evidence="11">Signal sequence receptor subunit alpha</fullName>
    </alternativeName>
</protein>
<evidence type="ECO:0000256" key="10">
    <source>
        <dbReference type="ARBA" id="ARBA00025854"/>
    </source>
</evidence>
<proteinExistence type="inferred from homology"/>
<dbReference type="Proteomes" id="UP000504606">
    <property type="component" value="Unplaced"/>
</dbReference>
<evidence type="ECO:0000313" key="16">
    <source>
        <dbReference type="RefSeq" id="XP_026279605.1"/>
    </source>
</evidence>
<dbReference type="OrthoDB" id="1926781at2759"/>
<accession>A0A6J1SJT9</accession>
<evidence type="ECO:0000256" key="14">
    <source>
        <dbReference type="SAM" id="SignalP"/>
    </source>
</evidence>
<keyword evidence="5 14" id="KW-0732">Signal</keyword>
<evidence type="ECO:0000256" key="2">
    <source>
        <dbReference type="ARBA" id="ARBA00006776"/>
    </source>
</evidence>